<evidence type="ECO:0000256" key="4">
    <source>
        <dbReference type="ARBA" id="ARBA00022692"/>
    </source>
</evidence>
<reference evidence="10 11" key="1">
    <citation type="submission" date="2018-12" db="EMBL/GenBank/DDBJ databases">
        <title>Deinococcus radiophilus ATCC 27603 genome sequencing and assembly.</title>
        <authorList>
            <person name="Maclea K.S."/>
            <person name="Maynard C.R."/>
        </authorList>
    </citation>
    <scope>NUCLEOTIDE SEQUENCE [LARGE SCALE GENOMIC DNA]</scope>
    <source>
        <strain evidence="10 11">ATCC 27603</strain>
    </source>
</reference>
<dbReference type="AlphaFoldDB" id="A0A3S0KGC5"/>
<dbReference type="NCBIfam" id="TIGR02532">
    <property type="entry name" value="IV_pilin_GFxxxE"/>
    <property type="match status" value="1"/>
</dbReference>
<feature type="transmembrane region" description="Helical" evidence="9">
    <location>
        <begin position="6"/>
        <end position="28"/>
    </location>
</feature>
<evidence type="ECO:0000256" key="3">
    <source>
        <dbReference type="ARBA" id="ARBA00022481"/>
    </source>
</evidence>
<dbReference type="InterPro" id="IPR045584">
    <property type="entry name" value="Pilin-like"/>
</dbReference>
<keyword evidence="6 9" id="KW-1133">Transmembrane helix</keyword>
<dbReference type="GO" id="GO:0042597">
    <property type="term" value="C:periplasmic space"/>
    <property type="evidence" value="ECO:0007669"/>
    <property type="project" value="UniProtKB-SubCell"/>
</dbReference>
<keyword evidence="11" id="KW-1185">Reference proteome</keyword>
<dbReference type="SUPFAM" id="SSF54523">
    <property type="entry name" value="Pili subunits"/>
    <property type="match status" value="1"/>
</dbReference>
<comment type="caution">
    <text evidence="10">The sequence shown here is derived from an EMBL/GenBank/DDBJ whole genome shotgun (WGS) entry which is preliminary data.</text>
</comment>
<dbReference type="Pfam" id="PF07963">
    <property type="entry name" value="N_methyl"/>
    <property type="match status" value="1"/>
</dbReference>
<evidence type="ECO:0000256" key="5">
    <source>
        <dbReference type="ARBA" id="ARBA00022764"/>
    </source>
</evidence>
<keyword evidence="8" id="KW-0998">Cell outer membrane</keyword>
<protein>
    <submittedName>
        <fullName evidence="10">Type II secretion system protein</fullName>
    </submittedName>
</protein>
<evidence type="ECO:0000256" key="8">
    <source>
        <dbReference type="ARBA" id="ARBA00023237"/>
    </source>
</evidence>
<gene>
    <name evidence="10" type="ORF">EJ104_01940</name>
</gene>
<dbReference type="PANTHER" id="PTHR30093">
    <property type="entry name" value="GENERAL SECRETION PATHWAY PROTEIN G"/>
    <property type="match status" value="1"/>
</dbReference>
<dbReference type="EMBL" id="RXPE01000002">
    <property type="protein sequence ID" value="RTR30293.1"/>
    <property type="molecule type" value="Genomic_DNA"/>
</dbReference>
<keyword evidence="4 9" id="KW-0812">Transmembrane</keyword>
<keyword evidence="5" id="KW-0574">Periplasm</keyword>
<evidence type="ECO:0000256" key="6">
    <source>
        <dbReference type="ARBA" id="ARBA00022989"/>
    </source>
</evidence>
<sequence>MKNNTAGFTLIELLIVIAIIGILAAVLIPQLLGARETAQERAIQAHSANVYKAVTAAMASNISLTPTAIATAHSDCTAAVASVSSTAYGWKAAPAGVDTCTVAANGAADFTVTVADSALGYTSVNGQPN</sequence>
<dbReference type="PROSITE" id="PS00409">
    <property type="entry name" value="PROKAR_NTER_METHYL"/>
    <property type="match status" value="1"/>
</dbReference>
<dbReference type="Proteomes" id="UP000277766">
    <property type="component" value="Unassembled WGS sequence"/>
</dbReference>
<dbReference type="RefSeq" id="WP_126351074.1">
    <property type="nucleotide sequence ID" value="NZ_CP086380.1"/>
</dbReference>
<dbReference type="InterPro" id="IPR012902">
    <property type="entry name" value="N_methyl_site"/>
</dbReference>
<dbReference type="GO" id="GO:0009279">
    <property type="term" value="C:cell outer membrane"/>
    <property type="evidence" value="ECO:0007669"/>
    <property type="project" value="UniProtKB-SubCell"/>
</dbReference>
<evidence type="ECO:0000256" key="1">
    <source>
        <dbReference type="ARBA" id="ARBA00004203"/>
    </source>
</evidence>
<evidence type="ECO:0000256" key="9">
    <source>
        <dbReference type="SAM" id="Phobius"/>
    </source>
</evidence>
<name>A0A3S0KGC5_9DEIO</name>
<evidence type="ECO:0000256" key="7">
    <source>
        <dbReference type="ARBA" id="ARBA00023136"/>
    </source>
</evidence>
<accession>A0A3S0KGC5</accession>
<comment type="subcellular location">
    <subcellularLocation>
        <location evidence="1">Cell outer membrane</location>
        <topology evidence="1">Single-pass membrane protein</topology>
    </subcellularLocation>
    <subcellularLocation>
        <location evidence="2">Periplasm</location>
    </subcellularLocation>
</comment>
<evidence type="ECO:0000256" key="2">
    <source>
        <dbReference type="ARBA" id="ARBA00004418"/>
    </source>
</evidence>
<evidence type="ECO:0000313" key="10">
    <source>
        <dbReference type="EMBL" id="RTR30293.1"/>
    </source>
</evidence>
<evidence type="ECO:0000313" key="11">
    <source>
        <dbReference type="Proteomes" id="UP000277766"/>
    </source>
</evidence>
<keyword evidence="7 9" id="KW-0472">Membrane</keyword>
<dbReference type="PANTHER" id="PTHR30093:SF44">
    <property type="entry name" value="TYPE II SECRETION SYSTEM CORE PROTEIN G"/>
    <property type="match status" value="1"/>
</dbReference>
<dbReference type="Gene3D" id="3.30.700.10">
    <property type="entry name" value="Glycoprotein, Type 4 Pilin"/>
    <property type="match status" value="1"/>
</dbReference>
<keyword evidence="3" id="KW-0488">Methylation</keyword>
<dbReference type="OrthoDB" id="76063at2"/>
<organism evidence="10 11">
    <name type="scientific">Deinococcus radiophilus</name>
    <dbReference type="NCBI Taxonomy" id="32062"/>
    <lineage>
        <taxon>Bacteria</taxon>
        <taxon>Thermotogati</taxon>
        <taxon>Deinococcota</taxon>
        <taxon>Deinococci</taxon>
        <taxon>Deinococcales</taxon>
        <taxon>Deinococcaceae</taxon>
        <taxon>Deinococcus</taxon>
    </lineage>
</organism>
<proteinExistence type="predicted"/>